<sequence>MIQKSLETWGVYYIDNYINNKQFYFPAFSPEKITKIALWLSFLVGFLATLITVSFDLILIADQPLLSVSPSVLALIAVVNVLVIVLEFWLLFHIGFIVTARYIHEAEQQQSLGLDIRRTLVRAVLELDEPAPERSFGLNPYRKRSRHYWLLVALYKVKVLFSNILAKVLLRKIVGRTSARTYVPFISTLITGFWDAWVQASVLKEVRLRISAKLYILDVISALKQSDPSQDYVTSLARTVAVRIELFGNYNANLDYLLNQIESLYSGSVSNQDKLFETSLFLEGYTKLSAIEQKNISQIACRLMALKRGLLSKEEKEVLKKLNIDDSKFTIQRHAMMSY</sequence>
<dbReference type="EMBL" id="DRMS01000175">
    <property type="protein sequence ID" value="HFC92040.1"/>
    <property type="molecule type" value="Genomic_DNA"/>
</dbReference>
<comment type="caution">
    <text evidence="2">The sequence shown here is derived from an EMBL/GenBank/DDBJ whole genome shotgun (WGS) entry which is preliminary data.</text>
</comment>
<dbReference type="AlphaFoldDB" id="A0A7V2SYY1"/>
<reference evidence="2" key="1">
    <citation type="journal article" date="2020" name="mSystems">
        <title>Genome- and Community-Level Interaction Insights into Carbon Utilization and Element Cycling Functions of Hydrothermarchaeota in Hydrothermal Sediment.</title>
        <authorList>
            <person name="Zhou Z."/>
            <person name="Liu Y."/>
            <person name="Xu W."/>
            <person name="Pan J."/>
            <person name="Luo Z.H."/>
            <person name="Li M."/>
        </authorList>
    </citation>
    <scope>NUCLEOTIDE SEQUENCE [LARGE SCALE GENOMIC DNA]</scope>
    <source>
        <strain evidence="2">HyVt-493</strain>
    </source>
</reference>
<protein>
    <submittedName>
        <fullName evidence="2">Uncharacterized protein</fullName>
    </submittedName>
</protein>
<gene>
    <name evidence="2" type="ORF">ENJ51_04430</name>
</gene>
<dbReference type="NCBIfam" id="NF047767">
    <property type="entry name" value="LBF_2804_fam"/>
    <property type="match status" value="1"/>
</dbReference>
<keyword evidence="1" id="KW-1133">Transmembrane helix</keyword>
<feature type="transmembrane region" description="Helical" evidence="1">
    <location>
        <begin position="36"/>
        <end position="60"/>
    </location>
</feature>
<evidence type="ECO:0000256" key="1">
    <source>
        <dbReference type="SAM" id="Phobius"/>
    </source>
</evidence>
<feature type="transmembrane region" description="Helical" evidence="1">
    <location>
        <begin position="148"/>
        <end position="170"/>
    </location>
</feature>
<keyword evidence="1" id="KW-0472">Membrane</keyword>
<proteinExistence type="predicted"/>
<evidence type="ECO:0000313" key="2">
    <source>
        <dbReference type="EMBL" id="HFC92040.1"/>
    </source>
</evidence>
<feature type="transmembrane region" description="Helical" evidence="1">
    <location>
        <begin position="72"/>
        <end position="92"/>
    </location>
</feature>
<name>A0A7V2SYY1_LEUMU</name>
<keyword evidence="1" id="KW-0812">Transmembrane</keyword>
<dbReference type="Proteomes" id="UP000885750">
    <property type="component" value="Unassembled WGS sequence"/>
</dbReference>
<accession>A0A7V2SYY1</accession>
<organism evidence="2">
    <name type="scientific">Leucothrix mucor</name>
    <dbReference type="NCBI Taxonomy" id="45248"/>
    <lineage>
        <taxon>Bacteria</taxon>
        <taxon>Pseudomonadati</taxon>
        <taxon>Pseudomonadota</taxon>
        <taxon>Gammaproteobacteria</taxon>
        <taxon>Thiotrichales</taxon>
        <taxon>Thiotrichaceae</taxon>
        <taxon>Leucothrix</taxon>
    </lineage>
</organism>